<dbReference type="EMBL" id="JAAAMU010000009">
    <property type="protein sequence ID" value="NBC70943.1"/>
    <property type="molecule type" value="Genomic_DNA"/>
</dbReference>
<proteinExistence type="predicted"/>
<dbReference type="PANTHER" id="PTHR47791:SF3">
    <property type="entry name" value="MEIOTICALLY UP-REGULATED GENE 191 PROTEIN"/>
    <property type="match status" value="1"/>
</dbReference>
<accession>A0A7X4YR11</accession>
<dbReference type="OrthoDB" id="2505409at2"/>
<dbReference type="GO" id="GO:0005975">
    <property type="term" value="P:carbohydrate metabolic process"/>
    <property type="evidence" value="ECO:0007669"/>
    <property type="project" value="InterPro"/>
</dbReference>
<organism evidence="2 3">
    <name type="scientific">Paenibacillus sacheonensis</name>
    <dbReference type="NCBI Taxonomy" id="742054"/>
    <lineage>
        <taxon>Bacteria</taxon>
        <taxon>Bacillati</taxon>
        <taxon>Bacillota</taxon>
        <taxon>Bacilli</taxon>
        <taxon>Bacillales</taxon>
        <taxon>Paenibacillaceae</taxon>
        <taxon>Paenibacillus</taxon>
    </lineage>
</organism>
<dbReference type="SUPFAM" id="SSF48208">
    <property type="entry name" value="Six-hairpin glycosidases"/>
    <property type="match status" value="1"/>
</dbReference>
<evidence type="ECO:0000256" key="1">
    <source>
        <dbReference type="SAM" id="SignalP"/>
    </source>
</evidence>
<comment type="caution">
    <text evidence="2">The sequence shown here is derived from an EMBL/GenBank/DDBJ whole genome shotgun (WGS) entry which is preliminary data.</text>
</comment>
<protein>
    <submittedName>
        <fullName evidence="2">Uncharacterized protein</fullName>
    </submittedName>
</protein>
<dbReference type="Proteomes" id="UP000558113">
    <property type="component" value="Unassembled WGS sequence"/>
</dbReference>
<dbReference type="InterPro" id="IPR008928">
    <property type="entry name" value="6-hairpin_glycosidase_sf"/>
</dbReference>
<keyword evidence="3" id="KW-1185">Reference proteome</keyword>
<feature type="chain" id="PRO_5031312379" evidence="1">
    <location>
        <begin position="40"/>
        <end position="752"/>
    </location>
</feature>
<feature type="signal peptide" evidence="1">
    <location>
        <begin position="1"/>
        <end position="39"/>
    </location>
</feature>
<dbReference type="RefSeq" id="WP_161700400.1">
    <property type="nucleotide sequence ID" value="NZ_JAAAMU010000009.1"/>
</dbReference>
<dbReference type="AlphaFoldDB" id="A0A7X4YR11"/>
<keyword evidence="1" id="KW-0732">Signal</keyword>
<dbReference type="InterPro" id="IPR005198">
    <property type="entry name" value="Glyco_hydro_76"/>
</dbReference>
<dbReference type="PANTHER" id="PTHR47791">
    <property type="entry name" value="MEIOTICALLY UP-REGULATED GENE 191 PROTEIN"/>
    <property type="match status" value="1"/>
</dbReference>
<name>A0A7X4YR11_9BACL</name>
<dbReference type="Gene3D" id="1.50.10.20">
    <property type="match status" value="1"/>
</dbReference>
<reference evidence="2 3" key="1">
    <citation type="submission" date="2020-01" db="EMBL/GenBank/DDBJ databases">
        <title>Paenibacillus soybeanensis sp. nov. isolated from the nodules of soybean (Glycine max(L.) Merr).</title>
        <authorList>
            <person name="Wang H."/>
        </authorList>
    </citation>
    <scope>NUCLEOTIDE SEQUENCE [LARGE SCALE GENOMIC DNA]</scope>
    <source>
        <strain evidence="2 3">DSM 23054</strain>
    </source>
</reference>
<sequence length="752" mass="80305">MSIIGNRLFKLKKTVGKLVLAAAIAAPALIGLSPSPAAAFTNTDADTAMNAFISSYWMSSQNQFAIDTTKSAKEEFWKQALMMEVLEDAYDRTARQGAPSSTYYNYIVSLANSILAQYGNDWTYVATLTDDPMWMTMAFLRAHAITGTAGYLTAAKNTFDGVWTAAYDTTLGGGIWWDYAKTAKNTCNNMPAAIAAVMLSGALSDTSYLTKAQNLYAWEKNRLFLNGRVMDNLHSDNVTIDSWEFTYNQGAFIGAAHYLYKATNTASYLQDAIAAADYSYHHITDTNYVLTYDAEDGVEAGAGFKGIFARYMNLLINQDGQSQYAPWMNLNASTVWNNRRTSDNLTYKDWSVKAPSTTIKSFGSSTGVSQLQNTIPASGSITKSPAPAATTTVNLSSYFNEDAYSTDASPGSFSWSGGSYAYPSEQVGGSVNFEGTPYNFGPTSDGSCNGTVNTECNAVKAVGQTIALPSGKYTEVRILAAATYGSQIAKEIKLNYSTSGSVPNQANIVMADWAASDTTGQKVAKTFTSTHTSAGDNPGTAWMYAYYLRATPNWTLTGITLPNIPNVNIFAITLVSAQQADLTPYYNEDGWASDASAGNNGFGGDAGYGYSSDVLNLSPTYSGIKYTLGTAANNQNNEIKGTGQTIALPPNLYSSIKLLGSSSHGDKTGSFTVNYSDGSTSAISVAMQDWALPGTTANAVQTMPRAHIGGSIGTGSFYVFGYSLTPTAGKTVKSITLPANSDMHVYAVSLVP</sequence>
<evidence type="ECO:0000313" key="2">
    <source>
        <dbReference type="EMBL" id="NBC70943.1"/>
    </source>
</evidence>
<gene>
    <name evidence="2" type="ORF">GT003_18235</name>
</gene>
<evidence type="ECO:0000313" key="3">
    <source>
        <dbReference type="Proteomes" id="UP000558113"/>
    </source>
</evidence>
<dbReference type="Pfam" id="PF03663">
    <property type="entry name" value="Glyco_hydro_76"/>
    <property type="match status" value="1"/>
</dbReference>
<dbReference type="InterPro" id="IPR053169">
    <property type="entry name" value="MUG_Protein"/>
</dbReference>